<feature type="domain" description="Semialdehyde dehydrogenase dimerisation" evidence="2">
    <location>
        <begin position="16"/>
        <end position="196"/>
    </location>
</feature>
<comment type="similarity">
    <text evidence="1">Belongs to the aspartate-semialdehyde dehydrogenase family.</text>
</comment>
<accession>A0A432GJN6</accession>
<sequence>IIANPNCSTIQMVVALNPLHQAATIKRVVVSTYQSTSGAGSKGMRELLNQTQAWLNDKPLEVTAFPTQIAFNLFPHVDVFLENGYTREEMKMVNETHKIMDAPDIGISATCVRVPVLRAHSEAVWIETEQKLSPEDAREILKKAPGIIVKDEPVDGGYPTPWDASETFETFVGRIREDFSHPKGLTFWVVADQLYKGAALNSIQIAEVLATGPVT</sequence>
<organism evidence="3 4">
    <name type="scientific">SAR324 cluster bacterium</name>
    <dbReference type="NCBI Taxonomy" id="2024889"/>
    <lineage>
        <taxon>Bacteria</taxon>
        <taxon>Deltaproteobacteria</taxon>
        <taxon>SAR324 cluster</taxon>
    </lineage>
</organism>
<dbReference type="InterPro" id="IPR012280">
    <property type="entry name" value="Semialdhyde_DH_dimer_dom"/>
</dbReference>
<dbReference type="EMBL" id="QNZK01000235">
    <property type="protein sequence ID" value="RTZ84169.1"/>
    <property type="molecule type" value="Genomic_DNA"/>
</dbReference>
<feature type="non-terminal residue" evidence="3">
    <location>
        <position position="1"/>
    </location>
</feature>
<gene>
    <name evidence="3" type="ORF">DSY96_06755</name>
</gene>
<dbReference type="Gene3D" id="3.30.360.10">
    <property type="entry name" value="Dihydrodipicolinate Reductase, domain 2"/>
    <property type="match status" value="1"/>
</dbReference>
<dbReference type="Pfam" id="PF02774">
    <property type="entry name" value="Semialdhyde_dhC"/>
    <property type="match status" value="1"/>
</dbReference>
<name>A0A432GJN6_9DELT</name>
<dbReference type="EC" id="1.2.1.11" evidence="3"/>
<comment type="caution">
    <text evidence="3">The sequence shown here is derived from an EMBL/GenBank/DDBJ whole genome shotgun (WGS) entry which is preliminary data.</text>
</comment>
<dbReference type="SUPFAM" id="SSF55347">
    <property type="entry name" value="Glyceraldehyde-3-phosphate dehydrogenase-like, C-terminal domain"/>
    <property type="match status" value="1"/>
</dbReference>
<evidence type="ECO:0000256" key="1">
    <source>
        <dbReference type="ARBA" id="ARBA00010584"/>
    </source>
</evidence>
<dbReference type="GO" id="GO:0046983">
    <property type="term" value="F:protein dimerization activity"/>
    <property type="evidence" value="ECO:0007669"/>
    <property type="project" value="InterPro"/>
</dbReference>
<evidence type="ECO:0000259" key="2">
    <source>
        <dbReference type="Pfam" id="PF02774"/>
    </source>
</evidence>
<dbReference type="GO" id="GO:0004073">
    <property type="term" value="F:aspartate-semialdehyde dehydrogenase activity"/>
    <property type="evidence" value="ECO:0007669"/>
    <property type="project" value="UniProtKB-EC"/>
</dbReference>
<dbReference type="Proteomes" id="UP000287917">
    <property type="component" value="Unassembled WGS sequence"/>
</dbReference>
<dbReference type="CDD" id="cd18131">
    <property type="entry name" value="ASADH_C_bac_euk_like"/>
    <property type="match status" value="1"/>
</dbReference>
<evidence type="ECO:0000313" key="3">
    <source>
        <dbReference type="EMBL" id="RTZ84169.1"/>
    </source>
</evidence>
<dbReference type="PANTHER" id="PTHR46278:SF2">
    <property type="entry name" value="ASPARTATE-SEMIALDEHYDE DEHYDROGENASE"/>
    <property type="match status" value="1"/>
</dbReference>
<proteinExistence type="inferred from homology"/>
<evidence type="ECO:0000313" key="4">
    <source>
        <dbReference type="Proteomes" id="UP000287917"/>
    </source>
</evidence>
<dbReference type="AlphaFoldDB" id="A0A432GJN6"/>
<reference evidence="3 4" key="1">
    <citation type="submission" date="2018-06" db="EMBL/GenBank/DDBJ databases">
        <title>Combined omics and stable isotope probing to characterize newly discovered Mariana Back-Arc vent microbial communities.</title>
        <authorList>
            <person name="Trembath-Reichert E."/>
            <person name="Huber J.A."/>
        </authorList>
    </citation>
    <scope>NUCLEOTIDE SEQUENCE [LARGE SCALE GENOMIC DNA]</scope>
    <source>
        <strain evidence="3">MAG 58</strain>
    </source>
</reference>
<dbReference type="NCBIfam" id="NF011456">
    <property type="entry name" value="PRK14874.1"/>
    <property type="match status" value="1"/>
</dbReference>
<dbReference type="GO" id="GO:0008652">
    <property type="term" value="P:amino acid biosynthetic process"/>
    <property type="evidence" value="ECO:0007669"/>
    <property type="project" value="InterPro"/>
</dbReference>
<dbReference type="PANTHER" id="PTHR46278">
    <property type="entry name" value="DEHYDROGENASE, PUTATIVE-RELATED"/>
    <property type="match status" value="1"/>
</dbReference>
<keyword evidence="3" id="KW-0560">Oxidoreductase</keyword>
<protein>
    <submittedName>
        <fullName evidence="3">Aspartate-semialdehyde dehydrogenase</fullName>
        <ecNumber evidence="3">1.2.1.11</ecNumber>
    </submittedName>
</protein>